<dbReference type="RefSeq" id="WP_217779208.1">
    <property type="nucleotide sequence ID" value="NZ_JAHRWL010000002.1"/>
</dbReference>
<evidence type="ECO:0000256" key="1">
    <source>
        <dbReference type="SAM" id="MobiDB-lite"/>
    </source>
</evidence>
<feature type="region of interest" description="Disordered" evidence="1">
    <location>
        <begin position="37"/>
        <end position="79"/>
    </location>
</feature>
<evidence type="ECO:0008006" key="5">
    <source>
        <dbReference type="Google" id="ProtNLM"/>
    </source>
</evidence>
<evidence type="ECO:0000313" key="4">
    <source>
        <dbReference type="Proteomes" id="UP001166293"/>
    </source>
</evidence>
<keyword evidence="4" id="KW-1185">Reference proteome</keyword>
<evidence type="ECO:0000256" key="2">
    <source>
        <dbReference type="SAM" id="SignalP"/>
    </source>
</evidence>
<dbReference type="EMBL" id="JAHRWL010000002">
    <property type="protein sequence ID" value="MBV2360858.1"/>
    <property type="molecule type" value="Genomic_DNA"/>
</dbReference>
<dbReference type="Proteomes" id="UP001166293">
    <property type="component" value="Unassembled WGS sequence"/>
</dbReference>
<feature type="signal peptide" evidence="2">
    <location>
        <begin position="1"/>
        <end position="32"/>
    </location>
</feature>
<feature type="chain" id="PRO_5045920618" description="Secreted protein" evidence="2">
    <location>
        <begin position="33"/>
        <end position="162"/>
    </location>
</feature>
<name>A0ABS6NA55_9RHOB</name>
<keyword evidence="2" id="KW-0732">Signal</keyword>
<gene>
    <name evidence="3" type="ORF">KUH32_13910</name>
</gene>
<organism evidence="3 4">
    <name type="scientific">Thalassococcus arenae</name>
    <dbReference type="NCBI Taxonomy" id="2851652"/>
    <lineage>
        <taxon>Bacteria</taxon>
        <taxon>Pseudomonadati</taxon>
        <taxon>Pseudomonadota</taxon>
        <taxon>Alphaproteobacteria</taxon>
        <taxon>Rhodobacterales</taxon>
        <taxon>Roseobacteraceae</taxon>
        <taxon>Thalassococcus</taxon>
    </lineage>
</organism>
<protein>
    <recommendedName>
        <fullName evidence="5">Secreted protein</fullName>
    </recommendedName>
</protein>
<proteinExistence type="predicted"/>
<evidence type="ECO:0000313" key="3">
    <source>
        <dbReference type="EMBL" id="MBV2360858.1"/>
    </source>
</evidence>
<sequence length="162" mass="17810">MKHYSCATRRLQHALCAVLAIAAVSMASVVVALDDPPEPPSYDRPSFDPPDVEPPKEREVSNEGEEGEEGERPRRPVPPKPLVDLVQCIEKDGLVHAAFSPGLNRQAIREGRKFCKATGAKPNATVRCVTENGERRIQVLPGLSKHSTKWARNFCMCAWGLA</sequence>
<comment type="caution">
    <text evidence="3">The sequence shown here is derived from an EMBL/GenBank/DDBJ whole genome shotgun (WGS) entry which is preliminary data.</text>
</comment>
<reference evidence="3" key="1">
    <citation type="submission" date="2021-06" db="EMBL/GenBank/DDBJ databases">
        <title>Thalassococcus sp. CAU 1522 isolated from sea sand, Republic of Korea.</title>
        <authorList>
            <person name="Kim W."/>
        </authorList>
    </citation>
    <scope>NUCLEOTIDE SEQUENCE</scope>
    <source>
        <strain evidence="3">CAU 1522</strain>
    </source>
</reference>
<accession>A0ABS6NA55</accession>